<organism evidence="2 3">
    <name type="scientific">Candidatus Enterococcus moelleringii</name>
    <dbReference type="NCBI Taxonomy" id="2815325"/>
    <lineage>
        <taxon>Bacteria</taxon>
        <taxon>Bacillati</taxon>
        <taxon>Bacillota</taxon>
        <taxon>Bacilli</taxon>
        <taxon>Lactobacillales</taxon>
        <taxon>Enterococcaceae</taxon>
        <taxon>Enterococcus</taxon>
    </lineage>
</organism>
<evidence type="ECO:0000313" key="2">
    <source>
        <dbReference type="EMBL" id="MBO1307050.1"/>
    </source>
</evidence>
<keyword evidence="3" id="KW-1185">Reference proteome</keyword>
<accession>A0ABS3LD81</accession>
<sequence>MTTKPLGQRQLLSMGYENLSKRFSDFFKEKNDAPYIIQCALVVMVKNALCPADFSRFAEKLIRSLFMGNYDLSSVRELCVYFRNYFNDEEWSGVTKRLFPNLAEFDQLEKRTNLHINKIEHLLYSGKREVEMKANLITTFEDENGKKHGWTLSNVDSSLSPQEHEAILAILSTIDIFQKDGVRKFAKLVSAHYSLIQVSIDPQTIKEETPETQQGKFTALPKVTALSEEVEIETSGDDGERHQQQSSDDAKNVLLKDQVSTPIPGVDPPMPQVSRSIQDILPGLPIIKPLKNTVVTPKGELVAAGAASNNPGSSGKKDKKDKTDLWSLLPRKKSRKRDRKKKR</sequence>
<evidence type="ECO:0000313" key="3">
    <source>
        <dbReference type="Proteomes" id="UP000664601"/>
    </source>
</evidence>
<dbReference type="Proteomes" id="UP000664601">
    <property type="component" value="Unassembled WGS sequence"/>
</dbReference>
<dbReference type="RefSeq" id="WP_207673961.1">
    <property type="nucleotide sequence ID" value="NZ_JAFREM010000018.1"/>
</dbReference>
<proteinExistence type="predicted"/>
<reference evidence="2 3" key="1">
    <citation type="submission" date="2021-03" db="EMBL/GenBank/DDBJ databases">
        <title>Enterococcal diversity collection.</title>
        <authorList>
            <person name="Gilmore M.S."/>
            <person name="Schwartzman J."/>
            <person name="Van Tyne D."/>
            <person name="Martin M."/>
            <person name="Earl A.M."/>
            <person name="Manson A.L."/>
            <person name="Straub T."/>
            <person name="Salamzade R."/>
            <person name="Saavedra J."/>
            <person name="Lebreton F."/>
            <person name="Prichula J."/>
            <person name="Schaufler K."/>
            <person name="Gaca A."/>
            <person name="Sgardioli B."/>
            <person name="Wagenaar J."/>
            <person name="Strong T."/>
        </authorList>
    </citation>
    <scope>NUCLEOTIDE SEQUENCE [LARGE SCALE GENOMIC DNA]</scope>
    <source>
        <strain evidence="2 3">669A</strain>
    </source>
</reference>
<gene>
    <name evidence="2" type="ORF">JZO70_12810</name>
</gene>
<feature type="region of interest" description="Disordered" evidence="1">
    <location>
        <begin position="303"/>
        <end position="343"/>
    </location>
</feature>
<feature type="compositionally biased region" description="Basic residues" evidence="1">
    <location>
        <begin position="330"/>
        <end position="343"/>
    </location>
</feature>
<feature type="region of interest" description="Disordered" evidence="1">
    <location>
        <begin position="230"/>
        <end position="252"/>
    </location>
</feature>
<feature type="compositionally biased region" description="Basic and acidic residues" evidence="1">
    <location>
        <begin position="238"/>
        <end position="251"/>
    </location>
</feature>
<dbReference type="EMBL" id="JAFREM010000018">
    <property type="protein sequence ID" value="MBO1307050.1"/>
    <property type="molecule type" value="Genomic_DNA"/>
</dbReference>
<feature type="compositionally biased region" description="Low complexity" evidence="1">
    <location>
        <begin position="303"/>
        <end position="314"/>
    </location>
</feature>
<comment type="caution">
    <text evidence="2">The sequence shown here is derived from an EMBL/GenBank/DDBJ whole genome shotgun (WGS) entry which is preliminary data.</text>
</comment>
<name>A0ABS3LD81_9ENTE</name>
<feature type="compositionally biased region" description="Basic and acidic residues" evidence="1">
    <location>
        <begin position="315"/>
        <end position="324"/>
    </location>
</feature>
<evidence type="ECO:0000256" key="1">
    <source>
        <dbReference type="SAM" id="MobiDB-lite"/>
    </source>
</evidence>
<protein>
    <submittedName>
        <fullName evidence="2">Uncharacterized protein</fullName>
    </submittedName>
</protein>